<evidence type="ECO:0000256" key="2">
    <source>
        <dbReference type="ARBA" id="ARBA00022448"/>
    </source>
</evidence>
<dbReference type="Proteomes" id="UP001202550">
    <property type="component" value="Unassembled WGS sequence"/>
</dbReference>
<evidence type="ECO:0000256" key="1">
    <source>
        <dbReference type="ARBA" id="ARBA00004429"/>
    </source>
</evidence>
<evidence type="ECO:0000256" key="6">
    <source>
        <dbReference type="ARBA" id="ARBA00022989"/>
    </source>
</evidence>
<feature type="domain" description="Tripartite ATP-independent periplasmic transporters DctQ component" evidence="10">
    <location>
        <begin position="28"/>
        <end position="149"/>
    </location>
</feature>
<feature type="transmembrane region" description="Helical" evidence="9">
    <location>
        <begin position="131"/>
        <end position="151"/>
    </location>
</feature>
<keyword evidence="7 9" id="KW-0472">Membrane</keyword>
<dbReference type="RefSeq" id="WP_249056628.1">
    <property type="nucleotide sequence ID" value="NZ_JALZWP010000003.1"/>
</dbReference>
<evidence type="ECO:0000313" key="12">
    <source>
        <dbReference type="Proteomes" id="UP001202550"/>
    </source>
</evidence>
<dbReference type="PANTHER" id="PTHR35011">
    <property type="entry name" value="2,3-DIKETO-L-GULONATE TRAP TRANSPORTER SMALL PERMEASE PROTEIN YIAM"/>
    <property type="match status" value="1"/>
</dbReference>
<evidence type="ECO:0000256" key="3">
    <source>
        <dbReference type="ARBA" id="ARBA00022475"/>
    </source>
</evidence>
<proteinExistence type="inferred from homology"/>
<comment type="caution">
    <text evidence="11">The sequence shown here is derived from an EMBL/GenBank/DDBJ whole genome shotgun (WGS) entry which is preliminary data.</text>
</comment>
<keyword evidence="4 9" id="KW-0997">Cell inner membrane</keyword>
<dbReference type="PANTHER" id="PTHR35011:SF10">
    <property type="entry name" value="TRAP TRANSPORTER SMALL PERMEASE PROTEIN"/>
    <property type="match status" value="1"/>
</dbReference>
<accession>A0ABT0LZ45</accession>
<comment type="similarity">
    <text evidence="8 9">Belongs to the TRAP transporter small permease family.</text>
</comment>
<keyword evidence="12" id="KW-1185">Reference proteome</keyword>
<keyword evidence="6 9" id="KW-1133">Transmembrane helix</keyword>
<gene>
    <name evidence="11" type="ORF">M3N55_03995</name>
</gene>
<keyword evidence="3" id="KW-1003">Cell membrane</keyword>
<dbReference type="InterPro" id="IPR055348">
    <property type="entry name" value="DctQ"/>
</dbReference>
<name>A0ABT0LZ45_9RHOB</name>
<evidence type="ECO:0000256" key="5">
    <source>
        <dbReference type="ARBA" id="ARBA00022692"/>
    </source>
</evidence>
<dbReference type="EMBL" id="JALZWP010000003">
    <property type="protein sequence ID" value="MCL1627882.1"/>
    <property type="molecule type" value="Genomic_DNA"/>
</dbReference>
<sequence>MLAIISRLYHGLIFGLAAIAALLIVFSIALVVLNVASRALGYGSFQATIATVEYILLYFALFSAPYLLHTRGHVMVDMAIANMSGLPRQILEALIYLLGIAVSLIFLFVSIEIMSEAIARGHFDQRSVDMPYWLLHAGYPLTFGLLTIEFGRYLVTRRSLYGSTDANEGL</sequence>
<keyword evidence="5 9" id="KW-0812">Transmembrane</keyword>
<feature type="transmembrane region" description="Helical" evidence="9">
    <location>
        <begin position="12"/>
        <end position="33"/>
    </location>
</feature>
<comment type="subunit">
    <text evidence="9">The complex comprises the extracytoplasmic solute receptor protein and the two transmembrane proteins.</text>
</comment>
<evidence type="ECO:0000256" key="8">
    <source>
        <dbReference type="ARBA" id="ARBA00038436"/>
    </source>
</evidence>
<evidence type="ECO:0000256" key="7">
    <source>
        <dbReference type="ARBA" id="ARBA00023136"/>
    </source>
</evidence>
<evidence type="ECO:0000256" key="4">
    <source>
        <dbReference type="ARBA" id="ARBA00022519"/>
    </source>
</evidence>
<protein>
    <recommendedName>
        <fullName evidence="9">TRAP transporter small permease protein</fullName>
    </recommendedName>
</protein>
<evidence type="ECO:0000313" key="11">
    <source>
        <dbReference type="EMBL" id="MCL1627882.1"/>
    </source>
</evidence>
<comment type="subcellular location">
    <subcellularLocation>
        <location evidence="1 9">Cell inner membrane</location>
        <topology evidence="1 9">Multi-pass membrane protein</topology>
    </subcellularLocation>
</comment>
<dbReference type="InterPro" id="IPR007387">
    <property type="entry name" value="TRAP_DctQ"/>
</dbReference>
<feature type="transmembrane region" description="Helical" evidence="9">
    <location>
        <begin position="90"/>
        <end position="111"/>
    </location>
</feature>
<dbReference type="Pfam" id="PF04290">
    <property type="entry name" value="DctQ"/>
    <property type="match status" value="1"/>
</dbReference>
<evidence type="ECO:0000259" key="10">
    <source>
        <dbReference type="Pfam" id="PF04290"/>
    </source>
</evidence>
<comment type="function">
    <text evidence="9">Part of the tripartite ATP-independent periplasmic (TRAP) transport system.</text>
</comment>
<reference evidence="11 12" key="1">
    <citation type="submission" date="2022-05" db="EMBL/GenBank/DDBJ databases">
        <title>Seasonal and diel survey of microbial diversity of the Tyrrhenian coast.</title>
        <authorList>
            <person name="Gattoni G."/>
            <person name="Corral P."/>
        </authorList>
    </citation>
    <scope>NUCLEOTIDE SEQUENCE [LARGE SCALE GENOMIC DNA]</scope>
    <source>
        <strain evidence="11 12">V10</strain>
    </source>
</reference>
<evidence type="ECO:0000256" key="9">
    <source>
        <dbReference type="RuleBase" id="RU369079"/>
    </source>
</evidence>
<feature type="transmembrane region" description="Helical" evidence="9">
    <location>
        <begin position="45"/>
        <end position="69"/>
    </location>
</feature>
<organism evidence="11 12">
    <name type="scientific">Roseinatronobacter domitianus</name>
    <dbReference type="NCBI Taxonomy" id="2940293"/>
    <lineage>
        <taxon>Bacteria</taxon>
        <taxon>Pseudomonadati</taxon>
        <taxon>Pseudomonadota</taxon>
        <taxon>Alphaproteobacteria</taxon>
        <taxon>Rhodobacterales</taxon>
        <taxon>Paracoccaceae</taxon>
        <taxon>Roseinatronobacter</taxon>
    </lineage>
</organism>
<keyword evidence="2 9" id="KW-0813">Transport</keyword>